<proteinExistence type="predicted"/>
<evidence type="ECO:0000313" key="3">
    <source>
        <dbReference type="Proteomes" id="UP000234275"/>
    </source>
</evidence>
<dbReference type="GeneID" id="36562483"/>
<reference evidence="2 3" key="1">
    <citation type="submission" date="2016-12" db="EMBL/GenBank/DDBJ databases">
        <title>The genomes of Aspergillus section Nigri reveals drivers in fungal speciation.</title>
        <authorList>
            <consortium name="DOE Joint Genome Institute"/>
            <person name="Vesth T.C."/>
            <person name="Nybo J."/>
            <person name="Theobald S."/>
            <person name="Brandl J."/>
            <person name="Frisvad J.C."/>
            <person name="Nielsen K.F."/>
            <person name="Lyhne E.K."/>
            <person name="Kogle M.E."/>
            <person name="Kuo A."/>
            <person name="Riley R."/>
            <person name="Clum A."/>
            <person name="Nolan M."/>
            <person name="Lipzen A."/>
            <person name="Salamov A."/>
            <person name="Henrissat B."/>
            <person name="Wiebenga A."/>
            <person name="De Vries R.P."/>
            <person name="Grigoriev I.V."/>
            <person name="Mortensen U.H."/>
            <person name="Andersen M.R."/>
            <person name="Baker S.E."/>
        </authorList>
    </citation>
    <scope>NUCLEOTIDE SEQUENCE [LARGE SCALE GENOMIC DNA]</scope>
    <source>
        <strain evidence="2 3">IBT 23096</strain>
    </source>
</reference>
<dbReference type="InterPro" id="IPR036404">
    <property type="entry name" value="Jacalin-like_lectin_dom_sf"/>
</dbReference>
<organism evidence="2 3">
    <name type="scientific">Aspergillus steynii IBT 23096</name>
    <dbReference type="NCBI Taxonomy" id="1392250"/>
    <lineage>
        <taxon>Eukaryota</taxon>
        <taxon>Fungi</taxon>
        <taxon>Dikarya</taxon>
        <taxon>Ascomycota</taxon>
        <taxon>Pezizomycotina</taxon>
        <taxon>Eurotiomycetes</taxon>
        <taxon>Eurotiomycetidae</taxon>
        <taxon>Eurotiales</taxon>
        <taxon>Aspergillaceae</taxon>
        <taxon>Aspergillus</taxon>
        <taxon>Aspergillus subgen. Circumdati</taxon>
    </lineage>
</organism>
<dbReference type="OrthoDB" id="5273847at2759"/>
<evidence type="ECO:0000259" key="1">
    <source>
        <dbReference type="PROSITE" id="PS50181"/>
    </source>
</evidence>
<dbReference type="RefSeq" id="XP_024702859.1">
    <property type="nucleotide sequence ID" value="XM_024854777.1"/>
</dbReference>
<keyword evidence="3" id="KW-1185">Reference proteome</keyword>
<dbReference type="Proteomes" id="UP000234275">
    <property type="component" value="Unassembled WGS sequence"/>
</dbReference>
<evidence type="ECO:0000313" key="2">
    <source>
        <dbReference type="EMBL" id="PLB47557.1"/>
    </source>
</evidence>
<dbReference type="STRING" id="1392250.A0A2I2G3V6"/>
<dbReference type="VEuPathDB" id="FungiDB:P170DRAFT_510385"/>
<sequence length="747" mass="83542">MAKKKPSFYCCICGGPFTPWGLRKISTVAPSEKENDALLFKDWCDCGADNYHGGAHNTSCAVFKGYDGSLLSRMSAVWLVNARMICARAGSEGLCLCNDDPSLCFITDVGIFSPEGGFDCGGLVGTLWPMQDGFITHELCWDMLELVHRSKFPSRGNINLPELWISLRIRMPPSGGVAVNWGDHCSYGGAGQFHQADWEPRPGYEWLVACPDESVDFAKIIDASVADPSARISRQSTLSREYRDPFFHLPAEIIHKILATIPYKSMVSLMLVSYSVREAGGSIWRTRLATDIPWHQGTQLFQSLAERKSFIKYGTLLKLLEKVSSDSGNIDGVESDQQWLGLRNRRRIWACCERIVEDIETRFAAARNARGFVSEGVEALSTFRIATVIEPKENEERCGADVYFVPTLTNTPSLQAITVYFLPEGSVVGIEFSLQGEEFGRILGHRSTFFQSVAVPSSLVINGFLLSLGPELPVIRDRPIRGLGVLTEDSLLQSRLRFGKWTGSDVVQVFRPWCPLLNTEFINQQVVGITGQWNVEKIFTFGIIVAVQKLREKDPYRLDIYSRWVNDWPPTHSLPPRHGTDIRYESPYIEPAIHQIQNMYIDLVHGDLVSVNGYYPHGNQNPLGGLKFNFFDGSSKLVGRAENDPSMQAEVKVTLDPEKEERITGWVGYYGRAADGSPRNVYALKLTTNLGRHLALGNEDAVDIWYSYGLEVNDTNRLFGFQIGDSPPWIESFSAVFGPKDKSPEEL</sequence>
<protein>
    <recommendedName>
        <fullName evidence="1">F-box domain-containing protein</fullName>
    </recommendedName>
</protein>
<dbReference type="InterPro" id="IPR001810">
    <property type="entry name" value="F-box_dom"/>
</dbReference>
<comment type="caution">
    <text evidence="2">The sequence shown here is derived from an EMBL/GenBank/DDBJ whole genome shotgun (WGS) entry which is preliminary data.</text>
</comment>
<gene>
    <name evidence="2" type="ORF">P170DRAFT_510385</name>
</gene>
<dbReference type="SUPFAM" id="SSF51101">
    <property type="entry name" value="Mannose-binding lectins"/>
    <property type="match status" value="1"/>
</dbReference>
<dbReference type="InterPro" id="IPR036047">
    <property type="entry name" value="F-box-like_dom_sf"/>
</dbReference>
<feature type="domain" description="F-box" evidence="1">
    <location>
        <begin position="243"/>
        <end position="287"/>
    </location>
</feature>
<dbReference type="SUPFAM" id="SSF81383">
    <property type="entry name" value="F-box domain"/>
    <property type="match status" value="1"/>
</dbReference>
<dbReference type="PROSITE" id="PS50181">
    <property type="entry name" value="FBOX"/>
    <property type="match status" value="1"/>
</dbReference>
<dbReference type="EMBL" id="MSFO01000005">
    <property type="protein sequence ID" value="PLB47557.1"/>
    <property type="molecule type" value="Genomic_DNA"/>
</dbReference>
<dbReference type="AlphaFoldDB" id="A0A2I2G3V6"/>
<name>A0A2I2G3V6_9EURO</name>
<accession>A0A2I2G3V6</accession>